<proteinExistence type="predicted"/>
<name>A0A384LGV7_HALVD</name>
<sequence>MNLRAADLTVFVFVLGVMLSGMWLAQQFGMVWSPTLFAIVAVVAAVWTAYYRFGVEPRIDASRGDDDDNQQEPGVSDGAQE</sequence>
<reference evidence="4 5" key="2">
    <citation type="journal article" date="2014" name="PLoS Genet.">
        <title>Phylogenetically driven sequencing of extremely halophilic archaea reveals strategies for static and dynamic osmo-response.</title>
        <authorList>
            <person name="Becker E.A."/>
            <person name="Seitzer P.M."/>
            <person name="Tritt A."/>
            <person name="Larsen D."/>
            <person name="Krusor M."/>
            <person name="Yao A.I."/>
            <person name="Wu D."/>
            <person name="Madern D."/>
            <person name="Eisen J.A."/>
            <person name="Darling A.E."/>
            <person name="Facciotti M.T."/>
        </authorList>
    </citation>
    <scope>NUCLEOTIDE SEQUENCE [LARGE SCALE GENOMIC DNA]</scope>
    <source>
        <strain evidence="5">ATCC 29605 / DSM 3757 / JCM 8879 / NBRC 14742 / NCIMB 2012 / VKM B-1768 / DS2</strain>
    </source>
</reference>
<organism evidence="4 5">
    <name type="scientific">Haloferax volcanii (strain ATCC 29605 / DSM 3757 / JCM 8879 / NBRC 14742 / NCIMB 2012 / VKM B-1768 / DS2)</name>
    <name type="common">Halobacterium volcanii</name>
    <dbReference type="NCBI Taxonomy" id="309800"/>
    <lineage>
        <taxon>Archaea</taxon>
        <taxon>Methanobacteriati</taxon>
        <taxon>Methanobacteriota</taxon>
        <taxon>Stenosarchaea group</taxon>
        <taxon>Halobacteria</taxon>
        <taxon>Halobacteriales</taxon>
        <taxon>Haloferacaceae</taxon>
        <taxon>Haloferax</taxon>
    </lineage>
</organism>
<feature type="region of interest" description="Disordered" evidence="1">
    <location>
        <begin position="59"/>
        <end position="81"/>
    </location>
</feature>
<dbReference type="Pfam" id="PF26275">
    <property type="entry name" value="DUF8074"/>
    <property type="match status" value="1"/>
</dbReference>
<dbReference type="EMBL" id="AOHU01000021">
    <property type="protein sequence ID" value="ELY36871.1"/>
    <property type="molecule type" value="Genomic_DNA"/>
</dbReference>
<evidence type="ECO:0000313" key="4">
    <source>
        <dbReference type="EMBL" id="ELY36871.1"/>
    </source>
</evidence>
<protein>
    <recommendedName>
        <fullName evidence="3">DUF8074 domain-containing protein</fullName>
    </recommendedName>
</protein>
<evidence type="ECO:0000313" key="5">
    <source>
        <dbReference type="Proteomes" id="UP000011532"/>
    </source>
</evidence>
<feature type="transmembrane region" description="Helical" evidence="2">
    <location>
        <begin position="7"/>
        <end position="25"/>
    </location>
</feature>
<dbReference type="RefSeq" id="WP_004041200.1">
    <property type="nucleotide sequence ID" value="NC_013964.1"/>
</dbReference>
<dbReference type="AlphaFoldDB" id="A0A384LGV7"/>
<evidence type="ECO:0000256" key="2">
    <source>
        <dbReference type="SAM" id="Phobius"/>
    </source>
</evidence>
<evidence type="ECO:0000256" key="1">
    <source>
        <dbReference type="SAM" id="MobiDB-lite"/>
    </source>
</evidence>
<evidence type="ECO:0000259" key="3">
    <source>
        <dbReference type="Pfam" id="PF26275"/>
    </source>
</evidence>
<dbReference type="InterPro" id="IPR058387">
    <property type="entry name" value="DUF8074"/>
</dbReference>
<feature type="domain" description="DUF8074" evidence="3">
    <location>
        <begin position="1"/>
        <end position="80"/>
    </location>
</feature>
<reference evidence="5" key="1">
    <citation type="submission" date="2012-11" db="EMBL/GenBank/DDBJ databases">
        <authorList>
            <person name="Becker E.A."/>
            <person name="Seitzer P."/>
            <person name="Tritt A."/>
            <person name="Larsen D."/>
            <person name="Yao A."/>
            <person name="Wu D."/>
            <person name="Darling A."/>
            <person name="Eisen J.A."/>
            <person name="Facciotti M.T."/>
        </authorList>
    </citation>
    <scope>NUCLEOTIDE SEQUENCE [LARGE SCALE GENOMIC DNA]</scope>
    <source>
        <strain evidence="5">ATCC 29605 / DSM 3757 / JCM 8879 / NBRC 14742 / NCIMB 2012 / VKM B-1768 / DS2</strain>
    </source>
</reference>
<gene>
    <name evidence="4" type="ORF">C498_01955</name>
</gene>
<accession>A0A384LGV7</accession>
<keyword evidence="2" id="KW-1133">Transmembrane helix</keyword>
<keyword evidence="2" id="KW-0472">Membrane</keyword>
<keyword evidence="2" id="KW-0812">Transmembrane</keyword>
<feature type="transmembrane region" description="Helical" evidence="2">
    <location>
        <begin position="31"/>
        <end position="53"/>
    </location>
</feature>
<dbReference type="OrthoDB" id="236685at2157"/>
<dbReference type="Proteomes" id="UP000011532">
    <property type="component" value="Unassembled WGS sequence"/>
</dbReference>
<dbReference type="GeneID" id="8919075"/>
<comment type="caution">
    <text evidence="4">The sequence shown here is derived from an EMBL/GenBank/DDBJ whole genome shotgun (WGS) entry which is preliminary data.</text>
</comment>